<keyword evidence="2" id="KW-1185">Reference proteome</keyword>
<gene>
    <name evidence="1" type="ordered locus">Arcve_2057</name>
</gene>
<sequence>MQQRKKKSRRNICCPECGSPKVSKSYKVPGKCSCHNCNATFYLYKGVQEAGE</sequence>
<protein>
    <submittedName>
        <fullName evidence="1">Uncharacterized protein</fullName>
    </submittedName>
</protein>
<evidence type="ECO:0000313" key="2">
    <source>
        <dbReference type="Proteomes" id="UP000008136"/>
    </source>
</evidence>
<dbReference type="Proteomes" id="UP000008136">
    <property type="component" value="Chromosome"/>
</dbReference>
<dbReference type="EMBL" id="CP002588">
    <property type="protein sequence ID" value="AEA48047.1"/>
    <property type="molecule type" value="Genomic_DNA"/>
</dbReference>
<dbReference type="GeneID" id="43002859"/>
<reference evidence="1 2" key="1">
    <citation type="submission" date="2011-03" db="EMBL/GenBank/DDBJ databases">
        <title>The complete genome of Archaeoglobus veneficus SNP6.</title>
        <authorList>
            <consortium name="US DOE Joint Genome Institute (JGI-PGF)"/>
            <person name="Lucas S."/>
            <person name="Copeland A."/>
            <person name="Lapidus A."/>
            <person name="Bruce D."/>
            <person name="Goodwin L."/>
            <person name="Pitluck S."/>
            <person name="Kyrpides N."/>
            <person name="Mavromatis K."/>
            <person name="Pagani I."/>
            <person name="Ivanova N."/>
            <person name="Mikhailova N."/>
            <person name="Lu M."/>
            <person name="Detter J.C."/>
            <person name="Tapia R."/>
            <person name="Han C."/>
            <person name="Land M."/>
            <person name="Hauser L."/>
            <person name="Markowitz V."/>
            <person name="Cheng J.-F."/>
            <person name="Hugenholtz P."/>
            <person name="Woyke T."/>
            <person name="Wu D."/>
            <person name="Spring S."/>
            <person name="Brambilla E."/>
            <person name="Klenk H.-P."/>
            <person name="Eisen J.A."/>
        </authorList>
    </citation>
    <scope>NUCLEOTIDE SEQUENCE [LARGE SCALE GENOMIC DNA]</scope>
    <source>
        <strain>SNP6</strain>
    </source>
</reference>
<name>F2KSH7_ARCVS</name>
<dbReference type="KEGG" id="ave:Arcve_2057"/>
<accession>F2KSH7</accession>
<organism evidence="1 2">
    <name type="scientific">Archaeoglobus veneficus (strain DSM 11195 / SNP6)</name>
    <dbReference type="NCBI Taxonomy" id="693661"/>
    <lineage>
        <taxon>Archaea</taxon>
        <taxon>Methanobacteriati</taxon>
        <taxon>Methanobacteriota</taxon>
        <taxon>Archaeoglobi</taxon>
        <taxon>Archaeoglobales</taxon>
        <taxon>Archaeoglobaceae</taxon>
        <taxon>Archaeoglobus</taxon>
    </lineage>
</organism>
<dbReference type="STRING" id="693661.Arcve_2057"/>
<dbReference type="HOGENOM" id="CLU_3075129_0_0_2"/>
<dbReference type="AlphaFoldDB" id="F2KSH7"/>
<evidence type="ECO:0000313" key="1">
    <source>
        <dbReference type="EMBL" id="AEA48047.1"/>
    </source>
</evidence>
<proteinExistence type="predicted"/>
<dbReference type="RefSeq" id="WP_013684698.1">
    <property type="nucleotide sequence ID" value="NC_015320.1"/>
</dbReference>